<keyword evidence="3" id="KW-1185">Reference proteome</keyword>
<dbReference type="GeneID" id="25913786"/>
<feature type="region of interest" description="Disordered" evidence="1">
    <location>
        <begin position="248"/>
        <end position="307"/>
    </location>
</feature>
<protein>
    <submittedName>
        <fullName evidence="2">Uncharacterized protein</fullName>
    </submittedName>
</protein>
<sequence length="307" mass="34022">SSIASRLNETHMSIQSASVAIATEEGQYENKNLWRRLLGLVGFESKETLGLRHSIMGPDSTSDDACDITTFSTHTAETTLADIKGKRHSKTMHALIGGERDSGTFWSPPSTSRRAGLRSASMQNPSPIVLHPDSYSNDGMGAPPRQRNSLDTGDQQGYLGRTSRFHCNRSFDGYPQPSTQTSPSHGVATRQHVCVQRYCSQPPRMGPARPRLDSDSESFTHHAYPNILDAHVHAQHHVTQTTATQYTDTNHQQQQQQHRCQPDSACTPTHTHTPSESISEYKAMSEVSLPRDTDEYIDLRGSPTSQR</sequence>
<feature type="region of interest" description="Disordered" evidence="1">
    <location>
        <begin position="99"/>
        <end position="155"/>
    </location>
</feature>
<evidence type="ECO:0000256" key="1">
    <source>
        <dbReference type="SAM" id="MobiDB-lite"/>
    </source>
</evidence>
<dbReference type="RefSeq" id="XP_014148063.1">
    <property type="nucleotide sequence ID" value="XM_014292588.1"/>
</dbReference>
<dbReference type="Proteomes" id="UP000054560">
    <property type="component" value="Unassembled WGS sequence"/>
</dbReference>
<name>A0A0L0FCI5_9EUKA</name>
<dbReference type="AlphaFoldDB" id="A0A0L0FCI5"/>
<evidence type="ECO:0000313" key="3">
    <source>
        <dbReference type="Proteomes" id="UP000054560"/>
    </source>
</evidence>
<reference evidence="2 3" key="1">
    <citation type="submission" date="2011-02" db="EMBL/GenBank/DDBJ databases">
        <title>The Genome Sequence of Sphaeroforma arctica JP610.</title>
        <authorList>
            <consortium name="The Broad Institute Genome Sequencing Platform"/>
            <person name="Russ C."/>
            <person name="Cuomo C."/>
            <person name="Young S.K."/>
            <person name="Zeng Q."/>
            <person name="Gargeya S."/>
            <person name="Alvarado L."/>
            <person name="Berlin A."/>
            <person name="Chapman S.B."/>
            <person name="Chen Z."/>
            <person name="Freedman E."/>
            <person name="Gellesch M."/>
            <person name="Goldberg J."/>
            <person name="Griggs A."/>
            <person name="Gujja S."/>
            <person name="Heilman E."/>
            <person name="Heiman D."/>
            <person name="Howarth C."/>
            <person name="Mehta T."/>
            <person name="Neiman D."/>
            <person name="Pearson M."/>
            <person name="Roberts A."/>
            <person name="Saif S."/>
            <person name="Shea T."/>
            <person name="Shenoy N."/>
            <person name="Sisk P."/>
            <person name="Stolte C."/>
            <person name="Sykes S."/>
            <person name="White J."/>
            <person name="Yandava C."/>
            <person name="Burger G."/>
            <person name="Gray M.W."/>
            <person name="Holland P.W.H."/>
            <person name="King N."/>
            <person name="Lang F.B.F."/>
            <person name="Roger A.J."/>
            <person name="Ruiz-Trillo I."/>
            <person name="Haas B."/>
            <person name="Nusbaum C."/>
            <person name="Birren B."/>
        </authorList>
    </citation>
    <scope>NUCLEOTIDE SEQUENCE [LARGE SCALE GENOMIC DNA]</scope>
    <source>
        <strain evidence="2 3">JP610</strain>
    </source>
</reference>
<gene>
    <name evidence="2" type="ORF">SARC_13282</name>
</gene>
<evidence type="ECO:0000313" key="2">
    <source>
        <dbReference type="EMBL" id="KNC74161.1"/>
    </source>
</evidence>
<feature type="compositionally biased region" description="Polar residues" evidence="1">
    <location>
        <begin position="146"/>
        <end position="155"/>
    </location>
</feature>
<accession>A0A0L0FCI5</accession>
<feature type="compositionally biased region" description="Polar residues" evidence="1">
    <location>
        <begin position="264"/>
        <end position="278"/>
    </location>
</feature>
<feature type="compositionally biased region" description="Basic and acidic residues" evidence="1">
    <location>
        <begin position="289"/>
        <end position="298"/>
    </location>
</feature>
<proteinExistence type="predicted"/>
<organism evidence="2 3">
    <name type="scientific">Sphaeroforma arctica JP610</name>
    <dbReference type="NCBI Taxonomy" id="667725"/>
    <lineage>
        <taxon>Eukaryota</taxon>
        <taxon>Ichthyosporea</taxon>
        <taxon>Ichthyophonida</taxon>
        <taxon>Sphaeroforma</taxon>
    </lineage>
</organism>
<feature type="compositionally biased region" description="Polar residues" evidence="1">
    <location>
        <begin position="104"/>
        <end position="113"/>
    </location>
</feature>
<feature type="non-terminal residue" evidence="2">
    <location>
        <position position="1"/>
    </location>
</feature>
<dbReference type="EMBL" id="KQ244697">
    <property type="protein sequence ID" value="KNC74161.1"/>
    <property type="molecule type" value="Genomic_DNA"/>
</dbReference>